<keyword evidence="3" id="KW-1185">Reference proteome</keyword>
<comment type="caution">
    <text evidence="2">The sequence shown here is derived from an EMBL/GenBank/DDBJ whole genome shotgun (WGS) entry which is preliminary data.</text>
</comment>
<protein>
    <submittedName>
        <fullName evidence="2">Helix-turn-helix domain-containing protein</fullName>
    </submittedName>
</protein>
<feature type="domain" description="DNA binding HTH" evidence="1">
    <location>
        <begin position="3"/>
        <end position="32"/>
    </location>
</feature>
<dbReference type="InterPro" id="IPR002197">
    <property type="entry name" value="HTH_Fis"/>
</dbReference>
<organism evidence="2 3">
    <name type="scientific">Azohydromonas lata</name>
    <dbReference type="NCBI Taxonomy" id="45677"/>
    <lineage>
        <taxon>Bacteria</taxon>
        <taxon>Pseudomonadati</taxon>
        <taxon>Pseudomonadota</taxon>
        <taxon>Betaproteobacteria</taxon>
        <taxon>Burkholderiales</taxon>
        <taxon>Sphaerotilaceae</taxon>
        <taxon>Azohydromonas</taxon>
    </lineage>
</organism>
<dbReference type="Pfam" id="PF02954">
    <property type="entry name" value="HTH_8"/>
    <property type="match status" value="1"/>
</dbReference>
<sequence>MAALLAEHRGSRAELARRLGISERSLYRKLRALEEPAPTALPPSPPAD</sequence>
<dbReference type="InterPro" id="IPR009057">
    <property type="entry name" value="Homeodomain-like_sf"/>
</dbReference>
<accession>A0ABU5ISD2</accession>
<dbReference type="Gene3D" id="1.10.10.60">
    <property type="entry name" value="Homeodomain-like"/>
    <property type="match status" value="1"/>
</dbReference>
<dbReference type="RefSeq" id="WP_322468851.1">
    <property type="nucleotide sequence ID" value="NZ_JAXOJX010000180.1"/>
</dbReference>
<evidence type="ECO:0000313" key="2">
    <source>
        <dbReference type="EMBL" id="MDZ5461775.1"/>
    </source>
</evidence>
<dbReference type="SUPFAM" id="SSF46689">
    <property type="entry name" value="Homeodomain-like"/>
    <property type="match status" value="1"/>
</dbReference>
<evidence type="ECO:0000259" key="1">
    <source>
        <dbReference type="Pfam" id="PF02954"/>
    </source>
</evidence>
<dbReference type="EMBL" id="JAXOJX010000180">
    <property type="protein sequence ID" value="MDZ5461775.1"/>
    <property type="molecule type" value="Genomic_DNA"/>
</dbReference>
<proteinExistence type="predicted"/>
<name>A0ABU5ISD2_9BURK</name>
<evidence type="ECO:0000313" key="3">
    <source>
        <dbReference type="Proteomes" id="UP001293718"/>
    </source>
</evidence>
<gene>
    <name evidence="2" type="ORF">SM757_34905</name>
</gene>
<dbReference type="Proteomes" id="UP001293718">
    <property type="component" value="Unassembled WGS sequence"/>
</dbReference>
<reference evidence="2 3" key="1">
    <citation type="submission" date="2023-11" db="EMBL/GenBank/DDBJ databases">
        <title>Draft genome of Azohydromonas lata strain H1 (DSM1123), a polyhydroxyalkanoate producer.</title>
        <authorList>
            <person name="Traversa D."/>
            <person name="D'Addabbo P."/>
            <person name="Pazzani C."/>
            <person name="Manzari C."/>
            <person name="Chiara M."/>
            <person name="Scrascia M."/>
        </authorList>
    </citation>
    <scope>NUCLEOTIDE SEQUENCE [LARGE SCALE GENOMIC DNA]</scope>
    <source>
        <strain evidence="2 3">H1</strain>
    </source>
</reference>